<dbReference type="OrthoDB" id="3799220at2759"/>
<dbReference type="Proteomes" id="UP000799421">
    <property type="component" value="Unassembled WGS sequence"/>
</dbReference>
<dbReference type="Gene3D" id="2.130.10.10">
    <property type="entry name" value="YVTN repeat-like/Quinoprotein amine dehydrogenase"/>
    <property type="match status" value="4"/>
</dbReference>
<keyword evidence="1 3" id="KW-0853">WD repeat</keyword>
<feature type="repeat" description="WD" evidence="3">
    <location>
        <begin position="1017"/>
        <end position="1042"/>
    </location>
</feature>
<dbReference type="InterPro" id="IPR019775">
    <property type="entry name" value="WD40_repeat_CS"/>
</dbReference>
<dbReference type="EMBL" id="MU005963">
    <property type="protein sequence ID" value="KAF2862926.1"/>
    <property type="molecule type" value="Genomic_DNA"/>
</dbReference>
<dbReference type="InterPro" id="IPR011047">
    <property type="entry name" value="Quinoprotein_ADH-like_sf"/>
</dbReference>
<evidence type="ECO:0000259" key="5">
    <source>
        <dbReference type="Pfam" id="PF24809"/>
    </source>
</evidence>
<name>A0A6A7C5Q3_9PEZI</name>
<evidence type="ECO:0000313" key="8">
    <source>
        <dbReference type="Proteomes" id="UP000799421"/>
    </source>
</evidence>
<dbReference type="PROSITE" id="PS00678">
    <property type="entry name" value="WD_REPEATS_1"/>
    <property type="match status" value="2"/>
</dbReference>
<dbReference type="InterPro" id="IPR056884">
    <property type="entry name" value="NPHP3-like_N"/>
</dbReference>
<organism evidence="7 8">
    <name type="scientific">Piedraia hortae CBS 480.64</name>
    <dbReference type="NCBI Taxonomy" id="1314780"/>
    <lineage>
        <taxon>Eukaryota</taxon>
        <taxon>Fungi</taxon>
        <taxon>Dikarya</taxon>
        <taxon>Ascomycota</taxon>
        <taxon>Pezizomycotina</taxon>
        <taxon>Dothideomycetes</taxon>
        <taxon>Dothideomycetidae</taxon>
        <taxon>Capnodiales</taxon>
        <taxon>Piedraiaceae</taxon>
        <taxon>Piedraia</taxon>
    </lineage>
</organism>
<evidence type="ECO:0000256" key="2">
    <source>
        <dbReference type="ARBA" id="ARBA00022737"/>
    </source>
</evidence>
<dbReference type="PANTHER" id="PTHR19848:SF8">
    <property type="entry name" value="F-BOX AND WD REPEAT DOMAIN CONTAINING 7"/>
    <property type="match status" value="1"/>
</dbReference>
<proteinExistence type="predicted"/>
<evidence type="ECO:0000256" key="4">
    <source>
        <dbReference type="SAM" id="MobiDB-lite"/>
    </source>
</evidence>
<dbReference type="InterPro" id="IPR011044">
    <property type="entry name" value="Quino_amine_DH_bsu"/>
</dbReference>
<dbReference type="SUPFAM" id="SSF50998">
    <property type="entry name" value="Quinoprotein alcohol dehydrogenase-like"/>
    <property type="match status" value="1"/>
</dbReference>
<evidence type="ECO:0000256" key="1">
    <source>
        <dbReference type="ARBA" id="ARBA00022574"/>
    </source>
</evidence>
<dbReference type="InterPro" id="IPR056125">
    <property type="entry name" value="DUF7708"/>
</dbReference>
<evidence type="ECO:0000313" key="7">
    <source>
        <dbReference type="EMBL" id="KAF2862926.1"/>
    </source>
</evidence>
<evidence type="ECO:0000256" key="3">
    <source>
        <dbReference type="PROSITE-ProRule" id="PRU00221"/>
    </source>
</evidence>
<dbReference type="PROSITE" id="PS50082">
    <property type="entry name" value="WD_REPEATS_2"/>
    <property type="match status" value="3"/>
</dbReference>
<keyword evidence="2" id="KW-0677">Repeat</keyword>
<dbReference type="InterPro" id="IPR001680">
    <property type="entry name" value="WD40_rpt"/>
</dbReference>
<keyword evidence="8" id="KW-1185">Reference proteome</keyword>
<dbReference type="SMART" id="SM00320">
    <property type="entry name" value="WD40"/>
    <property type="match status" value="9"/>
</dbReference>
<gene>
    <name evidence="7" type="ORF">K470DRAFT_293110</name>
</gene>
<feature type="domain" description="DUF7708" evidence="5">
    <location>
        <begin position="145"/>
        <end position="270"/>
    </location>
</feature>
<dbReference type="Pfam" id="PF24809">
    <property type="entry name" value="DUF7708"/>
    <property type="match status" value="1"/>
</dbReference>
<evidence type="ECO:0000259" key="6">
    <source>
        <dbReference type="Pfam" id="PF24883"/>
    </source>
</evidence>
<feature type="repeat" description="WD" evidence="3">
    <location>
        <begin position="1311"/>
        <end position="1352"/>
    </location>
</feature>
<sequence length="1508" mass="168113">MSASFMHARHTYPTFSGLILGDPPSRLEVGFSTLDPWPSMPVGLKRWKSRKKPNISTPNSSTPQASTSHRSHPYNAPAAPPQSPFQDETRFLLDAVASLSPDERKLIEEQFTSKSDLDRNAAEVLALRGQTQTKRSNQWIVSTRKIACQIMQFAPVLDVATNAKPEVLSLPWAGIRSLLMVAQKVHEQSESILTGIETALDTSRLLSVYFDTYSQINGTPAIGHLYHNIAKLYGLILKFLAHAHKTCDMSKLERTMHSLTSVVIPNFKTDHDGMLKTVESHARACELEVSEEQRAWINQQMRALTKAQGEINEGVKGVQQTLDLSALQGAAGAAYDSIDYRNHDHIGEMQLCLGGTGKSTIARTVAHELAKQGYLVASFFFKRGQGELSRARSLFPTIARQMADFIPSISHEIAAASRGSPPVTERSLTTQFETLIKGPLSGFSTGQATDVKVIVIDALDECEDWGAIGHAMTLWPSLDNHNSLKLRVFATSRSDNKIGDKLSQLGGKELQHERLERWQASTIKDDLRLFCNDELRKLRAQSRNESSYDELEDDWPGDAVVDKLVDISQPLFIAASTIFREVRNSPRYRLRQWVDRLSFTGAKALTEIYTNILNQAAKHDPEWLDKFRRVIKPIAVLRVPLIIPALTDLLGEGDGMLVPNALNSLSSVIDFPSGKEVKAGSRATVQIYHESFRDFLVNSNLKGKSQFWTDEGDAHGILLSRCIDLLENKLGRDLCRQKDPGTKRENVSAEHVEKHITESVQYACRNWVSHAILSNQLIQSDGQVDRFLRTCLLFWTEAMAWLDKLGEMVMCLKQLQTAIDTQFSPNLESFVADALRWVPAYRGMISDTPLQTYFSALAFAPSNSIVRNSFEHGMNDFWEAWSPAASDWGPVLQTLRGHAGVVLSITPSIDGKRLVTAAADKTIRLWDIESGTEEECLNVNSYCVASSPSGEDLVIIAGLDGDFWKWTLKGEARRVKLELPGVARCVSVSANGRLAAWGLDTGEIYIWDAKRDTGGVIQGHSSHVWCMAFSSDNETLVSGSTDIWQWSITGGHNMIYQAETHVHPMAISPDNKFVVFHSASDTIAMFHCDTHEVDRITQPAFSNTYSLTIATNSQKLLISTYRGLFLYDLATKAKQKRLSWAADPMTMMTFSPDGKEIWCGHPGGLVRQLDVNVLMKHQQERSGSATIAMSSDSRTLASLSQDSQLSLWNIETQICKQRLSDERLVNFPLLERLILISSDNRFVVVASLKPPRRSAVFIWDVEKDVLRESRDKPKNISALAISPDNKNLFCGLYSGQIWIIDLKNGTRLKTFTGHTESILAIAFSPNGQDFASVSNDSTMRIWSSESQAPLILSLKAQGDSVCFSADGQRVYTVDPFYIHEWDLAKACNLRRVDRIGPPLHAGSILLNGRFVDARFAPVLHMVETYEADQAQAYEFASTKVNPLFGAGELWALQSFRRSIGWITVSGRKMLKTPLPLNPNQWFSYGRRLVVPNNETGFLVLEFAGKVSF</sequence>
<dbReference type="Pfam" id="PF00400">
    <property type="entry name" value="WD40"/>
    <property type="match status" value="3"/>
</dbReference>
<dbReference type="PROSITE" id="PS50294">
    <property type="entry name" value="WD_REPEATS_REGION"/>
    <property type="match status" value="2"/>
</dbReference>
<dbReference type="SUPFAM" id="SSF50969">
    <property type="entry name" value="YVTN repeat-like/Quinoprotein amine dehydrogenase"/>
    <property type="match status" value="1"/>
</dbReference>
<protein>
    <submittedName>
        <fullName evidence="7">WD40 repeat-like protein</fullName>
    </submittedName>
</protein>
<feature type="domain" description="Nephrocystin 3-like N-terminal" evidence="6">
    <location>
        <begin position="355"/>
        <end position="493"/>
    </location>
</feature>
<feature type="region of interest" description="Disordered" evidence="4">
    <location>
        <begin position="47"/>
        <end position="85"/>
    </location>
</feature>
<feature type="compositionally biased region" description="Polar residues" evidence="4">
    <location>
        <begin position="54"/>
        <end position="68"/>
    </location>
</feature>
<dbReference type="PANTHER" id="PTHR19848">
    <property type="entry name" value="WD40 REPEAT PROTEIN"/>
    <property type="match status" value="1"/>
</dbReference>
<reference evidence="7" key="1">
    <citation type="journal article" date="2020" name="Stud. Mycol.">
        <title>101 Dothideomycetes genomes: a test case for predicting lifestyles and emergence of pathogens.</title>
        <authorList>
            <person name="Haridas S."/>
            <person name="Albert R."/>
            <person name="Binder M."/>
            <person name="Bloem J."/>
            <person name="Labutti K."/>
            <person name="Salamov A."/>
            <person name="Andreopoulos B."/>
            <person name="Baker S."/>
            <person name="Barry K."/>
            <person name="Bills G."/>
            <person name="Bluhm B."/>
            <person name="Cannon C."/>
            <person name="Castanera R."/>
            <person name="Culley D."/>
            <person name="Daum C."/>
            <person name="Ezra D."/>
            <person name="Gonzalez J."/>
            <person name="Henrissat B."/>
            <person name="Kuo A."/>
            <person name="Liang C."/>
            <person name="Lipzen A."/>
            <person name="Lutzoni F."/>
            <person name="Magnuson J."/>
            <person name="Mondo S."/>
            <person name="Nolan M."/>
            <person name="Ohm R."/>
            <person name="Pangilinan J."/>
            <person name="Park H.-J."/>
            <person name="Ramirez L."/>
            <person name="Alfaro M."/>
            <person name="Sun H."/>
            <person name="Tritt A."/>
            <person name="Yoshinaga Y."/>
            <person name="Zwiers L.-H."/>
            <person name="Turgeon B."/>
            <person name="Goodwin S."/>
            <person name="Spatafora J."/>
            <person name="Crous P."/>
            <person name="Grigoriev I."/>
        </authorList>
    </citation>
    <scope>NUCLEOTIDE SEQUENCE</scope>
    <source>
        <strain evidence="7">CBS 480.64</strain>
    </source>
</reference>
<accession>A0A6A7C5Q3</accession>
<dbReference type="InterPro" id="IPR015943">
    <property type="entry name" value="WD40/YVTN_repeat-like_dom_sf"/>
</dbReference>
<feature type="repeat" description="WD" evidence="3">
    <location>
        <begin position="895"/>
        <end position="936"/>
    </location>
</feature>
<dbReference type="Pfam" id="PF24883">
    <property type="entry name" value="NPHP3_N"/>
    <property type="match status" value="1"/>
</dbReference>